<proteinExistence type="predicted"/>
<evidence type="ECO:0000313" key="2">
    <source>
        <dbReference type="EMBL" id="PPQ80086.1"/>
    </source>
</evidence>
<dbReference type="Proteomes" id="UP000284706">
    <property type="component" value="Unassembled WGS sequence"/>
</dbReference>
<dbReference type="OrthoDB" id="3354175at2759"/>
<gene>
    <name evidence="2" type="ORF">CVT26_011533</name>
</gene>
<accession>A0A409WNK9</accession>
<evidence type="ECO:0000313" key="3">
    <source>
        <dbReference type="Proteomes" id="UP000284706"/>
    </source>
</evidence>
<organism evidence="2 3">
    <name type="scientific">Gymnopilus dilepis</name>
    <dbReference type="NCBI Taxonomy" id="231916"/>
    <lineage>
        <taxon>Eukaryota</taxon>
        <taxon>Fungi</taxon>
        <taxon>Dikarya</taxon>
        <taxon>Basidiomycota</taxon>
        <taxon>Agaricomycotina</taxon>
        <taxon>Agaricomycetes</taxon>
        <taxon>Agaricomycetidae</taxon>
        <taxon>Agaricales</taxon>
        <taxon>Agaricineae</taxon>
        <taxon>Hymenogastraceae</taxon>
        <taxon>Gymnopilus</taxon>
    </lineage>
</organism>
<name>A0A409WNK9_9AGAR</name>
<feature type="transmembrane region" description="Helical" evidence="1">
    <location>
        <begin position="12"/>
        <end position="35"/>
    </location>
</feature>
<evidence type="ECO:0000256" key="1">
    <source>
        <dbReference type="SAM" id="Phobius"/>
    </source>
</evidence>
<dbReference type="AlphaFoldDB" id="A0A409WNK9"/>
<dbReference type="STRING" id="231916.A0A409WNK9"/>
<keyword evidence="3" id="KW-1185">Reference proteome</keyword>
<keyword evidence="1" id="KW-0472">Membrane</keyword>
<reference evidence="2 3" key="1">
    <citation type="journal article" date="2018" name="Evol. Lett.">
        <title>Horizontal gene cluster transfer increased hallucinogenic mushroom diversity.</title>
        <authorList>
            <person name="Reynolds H.T."/>
            <person name="Vijayakumar V."/>
            <person name="Gluck-Thaler E."/>
            <person name="Korotkin H.B."/>
            <person name="Matheny P.B."/>
            <person name="Slot J.C."/>
        </authorList>
    </citation>
    <scope>NUCLEOTIDE SEQUENCE [LARGE SCALE GENOMIC DNA]</scope>
    <source>
        <strain evidence="2 3">SRW20</strain>
    </source>
</reference>
<comment type="caution">
    <text evidence="2">The sequence shown here is derived from an EMBL/GenBank/DDBJ whole genome shotgun (WGS) entry which is preliminary data.</text>
</comment>
<keyword evidence="1" id="KW-0812">Transmembrane</keyword>
<dbReference type="EMBL" id="NHYE01004971">
    <property type="protein sequence ID" value="PPQ80086.1"/>
    <property type="molecule type" value="Genomic_DNA"/>
</dbReference>
<feature type="transmembrane region" description="Helical" evidence="1">
    <location>
        <begin position="55"/>
        <end position="74"/>
    </location>
</feature>
<keyword evidence="1" id="KW-1133">Transmembrane helix</keyword>
<sequence>MAQTKGAIGIDAVTLVSIFVEAVLYGLFIVLFIASTSILLGKFRRSKSSALNTPMLVASIVMFILSTVHIGTDLRRLLNAFLRSADQGGPVPYLSKVNDPIYVLKSTAYAMQTLVGDAFIVSCLNNIF</sequence>
<dbReference type="InParanoid" id="A0A409WNK9"/>
<protein>
    <submittedName>
        <fullName evidence="2">Uncharacterized protein</fullName>
    </submittedName>
</protein>